<protein>
    <submittedName>
        <fullName evidence="2">Uncharacterized protein</fullName>
    </submittedName>
</protein>
<reference evidence="2" key="1">
    <citation type="submission" date="2020-02" db="EMBL/GenBank/DDBJ databases">
        <authorList>
            <person name="Palmer J.M."/>
        </authorList>
    </citation>
    <scope>NUCLEOTIDE SEQUENCE</scope>
    <source>
        <strain evidence="2">EPUS1.4</strain>
        <tissue evidence="2">Thallus</tissue>
    </source>
</reference>
<gene>
    <name evidence="2" type="ORF">GJ744_011034</name>
</gene>
<evidence type="ECO:0000313" key="2">
    <source>
        <dbReference type="EMBL" id="KAF7507010.1"/>
    </source>
</evidence>
<evidence type="ECO:0000256" key="1">
    <source>
        <dbReference type="SAM" id="MobiDB-lite"/>
    </source>
</evidence>
<dbReference type="EMBL" id="JAACFV010000076">
    <property type="protein sequence ID" value="KAF7507010.1"/>
    <property type="molecule type" value="Genomic_DNA"/>
</dbReference>
<feature type="compositionally biased region" description="Basic and acidic residues" evidence="1">
    <location>
        <begin position="114"/>
        <end position="126"/>
    </location>
</feature>
<proteinExistence type="predicted"/>
<feature type="compositionally biased region" description="Basic and acidic residues" evidence="1">
    <location>
        <begin position="72"/>
        <end position="91"/>
    </location>
</feature>
<feature type="region of interest" description="Disordered" evidence="1">
    <location>
        <begin position="35"/>
        <end position="126"/>
    </location>
</feature>
<evidence type="ECO:0000313" key="3">
    <source>
        <dbReference type="Proteomes" id="UP000606974"/>
    </source>
</evidence>
<accession>A0A8H7E368</accession>
<name>A0A8H7E368_9EURO</name>
<comment type="caution">
    <text evidence="2">The sequence shown here is derived from an EMBL/GenBank/DDBJ whole genome shotgun (WGS) entry which is preliminary data.</text>
</comment>
<keyword evidence="3" id="KW-1185">Reference proteome</keyword>
<sequence>MASLIFAASYLTYNKIKSKREEKKEKKRRAYADRYHELEKEHTFSAGKQLQRQRTGDNSREGTLPNSSIQPEELRPRTSSESVRSDEEKTDCPTAWVNDVVRKRSGDVVQDSPRVGHEDAKRQSLI</sequence>
<organism evidence="2 3">
    <name type="scientific">Endocarpon pusillum</name>
    <dbReference type="NCBI Taxonomy" id="364733"/>
    <lineage>
        <taxon>Eukaryota</taxon>
        <taxon>Fungi</taxon>
        <taxon>Dikarya</taxon>
        <taxon>Ascomycota</taxon>
        <taxon>Pezizomycotina</taxon>
        <taxon>Eurotiomycetes</taxon>
        <taxon>Chaetothyriomycetidae</taxon>
        <taxon>Verrucariales</taxon>
        <taxon>Verrucariaceae</taxon>
        <taxon>Endocarpon</taxon>
    </lineage>
</organism>
<dbReference type="OrthoDB" id="10311039at2759"/>
<dbReference type="Proteomes" id="UP000606974">
    <property type="component" value="Unassembled WGS sequence"/>
</dbReference>
<dbReference type="AlphaFoldDB" id="A0A8H7E368"/>